<evidence type="ECO:0000313" key="1">
    <source>
        <dbReference type="EMBL" id="EFC52815.1"/>
    </source>
</evidence>
<dbReference type="EMBL" id="ACEO02000002">
    <property type="protein sequence ID" value="EFC52815.1"/>
    <property type="molecule type" value="Genomic_DNA"/>
</dbReference>
<dbReference type="Proteomes" id="UP000004621">
    <property type="component" value="Unassembled WGS sequence"/>
</dbReference>
<protein>
    <submittedName>
        <fullName evidence="1">Uncharacterized protein</fullName>
    </submittedName>
</protein>
<dbReference type="AlphaFoldDB" id="A0A9W5ISA2"/>
<sequence>MLYYPEILIVDKTRFRSKYNLRRHSPLLKILLLADLYFALGVYRQ</sequence>
<reference evidence="1 2" key="1">
    <citation type="submission" date="2010-01" db="EMBL/GenBank/DDBJ databases">
        <authorList>
            <person name="Weinstock G."/>
            <person name="Sodergren E."/>
            <person name="Clifton S."/>
            <person name="Fulton L."/>
            <person name="Fulton B."/>
            <person name="Courtney L."/>
            <person name="Fronick C."/>
            <person name="Harrison M."/>
            <person name="Strong C."/>
            <person name="Farmer C."/>
            <person name="Delahaunty K."/>
            <person name="Markovic C."/>
            <person name="Hall O."/>
            <person name="Minx P."/>
            <person name="Tomlinson C."/>
            <person name="Mitreva M."/>
            <person name="Nelson J."/>
            <person name="Hou S."/>
            <person name="Wollam A."/>
            <person name="Pepin K.H."/>
            <person name="Johnson M."/>
            <person name="Bhonagiri V."/>
            <person name="Nash W.E."/>
            <person name="Warren W."/>
            <person name="Chinwalla A."/>
            <person name="Mardis E.R."/>
            <person name="Wilson R.K."/>
        </authorList>
    </citation>
    <scope>NUCLEOTIDE SEQUENCE [LARGE SCALE GENOMIC DNA]</scope>
    <source>
        <strain evidence="1 2">NJ9703</strain>
    </source>
</reference>
<evidence type="ECO:0000313" key="2">
    <source>
        <dbReference type="Proteomes" id="UP000004621"/>
    </source>
</evidence>
<gene>
    <name evidence="1" type="ORF">NEISUBOT_03651</name>
</gene>
<comment type="caution">
    <text evidence="1">The sequence shown here is derived from an EMBL/GenBank/DDBJ whole genome shotgun (WGS) entry which is preliminary data.</text>
</comment>
<proteinExistence type="predicted"/>
<organism evidence="1 2">
    <name type="scientific">Neisseria subflava NJ9703</name>
    <dbReference type="NCBI Taxonomy" id="546268"/>
    <lineage>
        <taxon>Bacteria</taxon>
        <taxon>Pseudomonadati</taxon>
        <taxon>Pseudomonadota</taxon>
        <taxon>Betaproteobacteria</taxon>
        <taxon>Neisseriales</taxon>
        <taxon>Neisseriaceae</taxon>
        <taxon>Neisseria</taxon>
    </lineage>
</organism>
<accession>A0A9W5ISA2</accession>
<name>A0A9W5ISA2_NEISU</name>